<sequence>MSVPKSNLNFSNDFGVPSKQENNLNKEVPVLKTKIIKSNSNVLTNIIVNEKRSCRLCKTVTEPLKNQEYFTISMTTENQYIPEPKTKYATKDETYFETDITKKSNVSLHIISTVPPVRILEPRTQIPTKYAMKDETYFETDITKKSNVSLYIISTVPPVRILEPRTQIPFIQHMTISLPKSVKTSVLFDASTKNMENSIPLIITESSKPLSFPEPRTISAHELEIKENSSNESDLVRLDSSFRSSSDIPISHQETAYLNLY</sequence>
<protein>
    <submittedName>
        <fullName evidence="1">Uncharacterized protein</fullName>
    </submittedName>
</protein>
<keyword evidence="2" id="KW-1185">Reference proteome</keyword>
<dbReference type="AlphaFoldDB" id="A0AAV2Q3S5"/>
<dbReference type="EMBL" id="CAXKWB010003764">
    <property type="protein sequence ID" value="CAL4070201.1"/>
    <property type="molecule type" value="Genomic_DNA"/>
</dbReference>
<accession>A0AAV2Q3S5</accession>
<evidence type="ECO:0000313" key="2">
    <source>
        <dbReference type="Proteomes" id="UP001497623"/>
    </source>
</evidence>
<reference evidence="1 2" key="1">
    <citation type="submission" date="2024-05" db="EMBL/GenBank/DDBJ databases">
        <authorList>
            <person name="Wallberg A."/>
        </authorList>
    </citation>
    <scope>NUCLEOTIDE SEQUENCE [LARGE SCALE GENOMIC DNA]</scope>
</reference>
<name>A0AAV2Q3S5_MEGNR</name>
<organism evidence="1 2">
    <name type="scientific">Meganyctiphanes norvegica</name>
    <name type="common">Northern krill</name>
    <name type="synonym">Thysanopoda norvegica</name>
    <dbReference type="NCBI Taxonomy" id="48144"/>
    <lineage>
        <taxon>Eukaryota</taxon>
        <taxon>Metazoa</taxon>
        <taxon>Ecdysozoa</taxon>
        <taxon>Arthropoda</taxon>
        <taxon>Crustacea</taxon>
        <taxon>Multicrustacea</taxon>
        <taxon>Malacostraca</taxon>
        <taxon>Eumalacostraca</taxon>
        <taxon>Eucarida</taxon>
        <taxon>Euphausiacea</taxon>
        <taxon>Euphausiidae</taxon>
        <taxon>Meganyctiphanes</taxon>
    </lineage>
</organism>
<proteinExistence type="predicted"/>
<dbReference type="Proteomes" id="UP001497623">
    <property type="component" value="Unassembled WGS sequence"/>
</dbReference>
<comment type="caution">
    <text evidence="1">The sequence shown here is derived from an EMBL/GenBank/DDBJ whole genome shotgun (WGS) entry which is preliminary data.</text>
</comment>
<gene>
    <name evidence="1" type="ORF">MNOR_LOCUS8211</name>
</gene>
<evidence type="ECO:0000313" key="1">
    <source>
        <dbReference type="EMBL" id="CAL4070201.1"/>
    </source>
</evidence>